<keyword evidence="2" id="KW-1133">Transmembrane helix</keyword>
<dbReference type="InterPro" id="IPR008250">
    <property type="entry name" value="ATPase_P-typ_transduc_dom_A_sf"/>
</dbReference>
<dbReference type="Gene3D" id="2.70.150.10">
    <property type="entry name" value="Calcium-transporting ATPase, cytoplasmic transduction domain A"/>
    <property type="match status" value="1"/>
</dbReference>
<feature type="transmembrane region" description="Helical" evidence="2">
    <location>
        <begin position="12"/>
        <end position="33"/>
    </location>
</feature>
<feature type="transmembrane region" description="Helical" evidence="2">
    <location>
        <begin position="54"/>
        <end position="76"/>
    </location>
</feature>
<protein>
    <submittedName>
        <fullName evidence="4">HAD ATPase, P-type, family IC</fullName>
    </submittedName>
</protein>
<reference evidence="4 5" key="1">
    <citation type="submission" date="2009-11" db="EMBL/GenBank/DDBJ databases">
        <title>Annotation of Allomyces macrogynus ATCC 38327.</title>
        <authorList>
            <consortium name="The Broad Institute Genome Sequencing Platform"/>
            <person name="Russ C."/>
            <person name="Cuomo C."/>
            <person name="Burger G."/>
            <person name="Gray M.W."/>
            <person name="Holland P.W.H."/>
            <person name="King N."/>
            <person name="Lang F.B.F."/>
            <person name="Roger A.J."/>
            <person name="Ruiz-Trillo I."/>
            <person name="Young S.K."/>
            <person name="Zeng Q."/>
            <person name="Gargeya S."/>
            <person name="Fitzgerald M."/>
            <person name="Haas B."/>
            <person name="Abouelleil A."/>
            <person name="Alvarado L."/>
            <person name="Arachchi H.M."/>
            <person name="Berlin A."/>
            <person name="Chapman S.B."/>
            <person name="Gearin G."/>
            <person name="Goldberg J."/>
            <person name="Griggs A."/>
            <person name="Gujja S."/>
            <person name="Hansen M."/>
            <person name="Heiman D."/>
            <person name="Howarth C."/>
            <person name="Larimer J."/>
            <person name="Lui A."/>
            <person name="MacDonald P.J.P."/>
            <person name="McCowen C."/>
            <person name="Montmayeur A."/>
            <person name="Murphy C."/>
            <person name="Neiman D."/>
            <person name="Pearson M."/>
            <person name="Priest M."/>
            <person name="Roberts A."/>
            <person name="Saif S."/>
            <person name="Shea T."/>
            <person name="Sisk P."/>
            <person name="Stolte C."/>
            <person name="Sykes S."/>
            <person name="Wortman J."/>
            <person name="Nusbaum C."/>
            <person name="Birren B."/>
        </authorList>
    </citation>
    <scope>NUCLEOTIDE SEQUENCE [LARGE SCALE GENOMIC DNA]</scope>
    <source>
        <strain evidence="4 5">ATCC 38327</strain>
    </source>
</reference>
<name>A0A0L0SEB7_ALLM3</name>
<keyword evidence="1" id="KW-0479">Metal-binding</keyword>
<dbReference type="OMA" id="NATPDYH"/>
<dbReference type="EMBL" id="GG745336">
    <property type="protein sequence ID" value="KNE60774.1"/>
    <property type="molecule type" value="Genomic_DNA"/>
</dbReference>
<dbReference type="InterPro" id="IPR059000">
    <property type="entry name" value="ATPase_P-type_domA"/>
</dbReference>
<dbReference type="STRING" id="578462.A0A0L0SEB7"/>
<dbReference type="Pfam" id="PF00122">
    <property type="entry name" value="E1-E2_ATPase"/>
    <property type="match status" value="1"/>
</dbReference>
<feature type="transmembrane region" description="Helical" evidence="2">
    <location>
        <begin position="82"/>
        <end position="103"/>
    </location>
</feature>
<accession>A0A0L0SEB7</accession>
<evidence type="ECO:0000256" key="1">
    <source>
        <dbReference type="ARBA" id="ARBA00022723"/>
    </source>
</evidence>
<gene>
    <name evidence="4" type="ORF">AMAG_18604</name>
</gene>
<dbReference type="SUPFAM" id="SSF81653">
    <property type="entry name" value="Calcium ATPase, transduction domain A"/>
    <property type="match status" value="1"/>
</dbReference>
<dbReference type="Proteomes" id="UP000054350">
    <property type="component" value="Unassembled WGS sequence"/>
</dbReference>
<evidence type="ECO:0000259" key="3">
    <source>
        <dbReference type="Pfam" id="PF00122"/>
    </source>
</evidence>
<keyword evidence="5" id="KW-1185">Reference proteome</keyword>
<evidence type="ECO:0000313" key="5">
    <source>
        <dbReference type="Proteomes" id="UP000054350"/>
    </source>
</evidence>
<reference evidence="5" key="2">
    <citation type="submission" date="2009-11" db="EMBL/GenBank/DDBJ databases">
        <title>The Genome Sequence of Allomyces macrogynus strain ATCC 38327.</title>
        <authorList>
            <consortium name="The Broad Institute Genome Sequencing Platform"/>
            <person name="Russ C."/>
            <person name="Cuomo C."/>
            <person name="Shea T."/>
            <person name="Young S.K."/>
            <person name="Zeng Q."/>
            <person name="Koehrsen M."/>
            <person name="Haas B."/>
            <person name="Borodovsky M."/>
            <person name="Guigo R."/>
            <person name="Alvarado L."/>
            <person name="Berlin A."/>
            <person name="Borenstein D."/>
            <person name="Chen Z."/>
            <person name="Engels R."/>
            <person name="Freedman E."/>
            <person name="Gellesch M."/>
            <person name="Goldberg J."/>
            <person name="Griggs A."/>
            <person name="Gujja S."/>
            <person name="Heiman D."/>
            <person name="Hepburn T."/>
            <person name="Howarth C."/>
            <person name="Jen D."/>
            <person name="Larson L."/>
            <person name="Lewis B."/>
            <person name="Mehta T."/>
            <person name="Park D."/>
            <person name="Pearson M."/>
            <person name="Roberts A."/>
            <person name="Saif S."/>
            <person name="Shenoy N."/>
            <person name="Sisk P."/>
            <person name="Stolte C."/>
            <person name="Sykes S."/>
            <person name="Walk T."/>
            <person name="White J."/>
            <person name="Yandava C."/>
            <person name="Burger G."/>
            <person name="Gray M.W."/>
            <person name="Holland P.W.H."/>
            <person name="King N."/>
            <person name="Lang F.B.F."/>
            <person name="Roger A.J."/>
            <person name="Ruiz-Trillo I."/>
            <person name="Lander E."/>
            <person name="Nusbaum C."/>
        </authorList>
    </citation>
    <scope>NUCLEOTIDE SEQUENCE [LARGE SCALE GENOMIC DNA]</scope>
    <source>
        <strain evidence="5">ATCC 38327</strain>
    </source>
</reference>
<keyword evidence="2" id="KW-0812">Transmembrane</keyword>
<evidence type="ECO:0000313" key="4">
    <source>
        <dbReference type="EMBL" id="KNE60774.1"/>
    </source>
</evidence>
<organism evidence="4 5">
    <name type="scientific">Allomyces macrogynus (strain ATCC 38327)</name>
    <name type="common">Allomyces javanicus var. macrogynus</name>
    <dbReference type="NCBI Taxonomy" id="578462"/>
    <lineage>
        <taxon>Eukaryota</taxon>
        <taxon>Fungi</taxon>
        <taxon>Fungi incertae sedis</taxon>
        <taxon>Blastocladiomycota</taxon>
        <taxon>Blastocladiomycetes</taxon>
        <taxon>Blastocladiales</taxon>
        <taxon>Blastocladiaceae</taxon>
        <taxon>Allomyces</taxon>
    </lineage>
</organism>
<keyword evidence="2" id="KW-0472">Membrane</keyword>
<dbReference type="eggNOG" id="KOG0207">
    <property type="taxonomic scope" value="Eukaryota"/>
</dbReference>
<dbReference type="VEuPathDB" id="FungiDB:AMAG_18604"/>
<evidence type="ECO:0000256" key="2">
    <source>
        <dbReference type="SAM" id="Phobius"/>
    </source>
</evidence>
<dbReference type="PANTHER" id="PTHR46594:SF4">
    <property type="entry name" value="P-TYPE CATION-TRANSPORTING ATPASE"/>
    <property type="match status" value="1"/>
</dbReference>
<feature type="domain" description="P-type ATPase A" evidence="3">
    <location>
        <begin position="140"/>
        <end position="196"/>
    </location>
</feature>
<dbReference type="PANTHER" id="PTHR46594">
    <property type="entry name" value="P-TYPE CATION-TRANSPORTING ATPASE"/>
    <property type="match status" value="1"/>
</dbReference>
<dbReference type="AlphaFoldDB" id="A0A0L0SEB7"/>
<dbReference type="OrthoDB" id="432719at2759"/>
<sequence>MDGFILDRWHVVPGLSVNHLLQLCLTVPVQFGVGKRFYRAAWKAMRLGSATMDTLVALGTSAAFFASLAALIYAVFSPTHPTPTVFFDTCTMLLAFISLGKYLENRAKGQTSSALTKLLSLTPATATLVTLDPITGAVTSEETISAELVQVNDHFKILPGERIPVDAVVVSGTSTVDEAMVTGEPLPVAKRPGGTLCHMVYLIPWL</sequence>
<dbReference type="GO" id="GO:0046872">
    <property type="term" value="F:metal ion binding"/>
    <property type="evidence" value="ECO:0007669"/>
    <property type="project" value="UniProtKB-KW"/>
</dbReference>
<proteinExistence type="predicted"/>